<sequence>MTPAAAHPPPARPPFEAQVDLYLPADLKPLRGRLKTARELRGGRQVWGLRVPTPHARHPEGELVSLIVERTDAGWCAVGGEALGHAIRIAEAIAAGAEVREPVGVQLMA</sequence>
<accession>A0A7W6WM49</accession>
<gene>
    <name evidence="1" type="ORF">GGD88_003146</name>
</gene>
<feature type="non-terminal residue" evidence="1">
    <location>
        <position position="109"/>
    </location>
</feature>
<dbReference type="RefSeq" id="WP_184437105.1">
    <property type="nucleotide sequence ID" value="NZ_JACIGI010000036.1"/>
</dbReference>
<evidence type="ECO:0000313" key="1">
    <source>
        <dbReference type="EMBL" id="MBB4287398.1"/>
    </source>
</evidence>
<dbReference type="AlphaFoldDB" id="A0A7W6WM49"/>
<organism evidence="1 2">
    <name type="scientific">Roseospira goensis</name>
    <dbReference type="NCBI Taxonomy" id="391922"/>
    <lineage>
        <taxon>Bacteria</taxon>
        <taxon>Pseudomonadati</taxon>
        <taxon>Pseudomonadota</taxon>
        <taxon>Alphaproteobacteria</taxon>
        <taxon>Rhodospirillales</taxon>
        <taxon>Rhodospirillaceae</taxon>
        <taxon>Roseospira</taxon>
    </lineage>
</organism>
<dbReference type="EMBL" id="JACIGI010000036">
    <property type="protein sequence ID" value="MBB4287398.1"/>
    <property type="molecule type" value="Genomic_DNA"/>
</dbReference>
<name>A0A7W6WM49_9PROT</name>
<evidence type="ECO:0000313" key="2">
    <source>
        <dbReference type="Proteomes" id="UP000555728"/>
    </source>
</evidence>
<comment type="caution">
    <text evidence="1">The sequence shown here is derived from an EMBL/GenBank/DDBJ whole genome shotgun (WGS) entry which is preliminary data.</text>
</comment>
<keyword evidence="2" id="KW-1185">Reference proteome</keyword>
<dbReference type="Proteomes" id="UP000555728">
    <property type="component" value="Unassembled WGS sequence"/>
</dbReference>
<reference evidence="1 2" key="1">
    <citation type="submission" date="2020-08" db="EMBL/GenBank/DDBJ databases">
        <title>Genome sequencing of Purple Non-Sulfur Bacteria from various extreme environments.</title>
        <authorList>
            <person name="Mayer M."/>
        </authorList>
    </citation>
    <scope>NUCLEOTIDE SEQUENCE [LARGE SCALE GENOMIC DNA]</scope>
    <source>
        <strain evidence="1 2">JA135</strain>
    </source>
</reference>
<protein>
    <submittedName>
        <fullName evidence="1">Uncharacterized protein</fullName>
    </submittedName>
</protein>
<proteinExistence type="predicted"/>